<dbReference type="SUPFAM" id="SSF46626">
    <property type="entry name" value="Cytochrome c"/>
    <property type="match status" value="2"/>
</dbReference>
<keyword evidence="3 6" id="KW-0479">Metal-binding</keyword>
<dbReference type="InterPro" id="IPR009056">
    <property type="entry name" value="Cyt_c-like_dom"/>
</dbReference>
<evidence type="ECO:0000259" key="8">
    <source>
        <dbReference type="PROSITE" id="PS51007"/>
    </source>
</evidence>
<keyword evidence="10" id="KW-1185">Reference proteome</keyword>
<keyword evidence="4" id="KW-0249">Electron transport</keyword>
<evidence type="ECO:0000256" key="7">
    <source>
        <dbReference type="SAM" id="Phobius"/>
    </source>
</evidence>
<keyword evidence="7" id="KW-1133">Transmembrane helix</keyword>
<dbReference type="Pfam" id="PF00034">
    <property type="entry name" value="Cytochrom_C"/>
    <property type="match status" value="2"/>
</dbReference>
<dbReference type="InterPro" id="IPR002327">
    <property type="entry name" value="Cyt_c_1A/1B"/>
</dbReference>
<proteinExistence type="predicted"/>
<keyword evidence="2 6" id="KW-0349">Heme</keyword>
<dbReference type="RefSeq" id="WP_235704228.1">
    <property type="nucleotide sequence ID" value="NZ_JAKGBZ010000016.1"/>
</dbReference>
<dbReference type="PROSITE" id="PS51007">
    <property type="entry name" value="CYTC"/>
    <property type="match status" value="2"/>
</dbReference>
<organism evidence="9 10">
    <name type="scientific">Acidiphilium iwatense</name>
    <dbReference type="NCBI Taxonomy" id="768198"/>
    <lineage>
        <taxon>Bacteria</taxon>
        <taxon>Pseudomonadati</taxon>
        <taxon>Pseudomonadota</taxon>
        <taxon>Alphaproteobacteria</taxon>
        <taxon>Acetobacterales</taxon>
        <taxon>Acidocellaceae</taxon>
        <taxon>Acidiphilium</taxon>
    </lineage>
</organism>
<dbReference type="InterPro" id="IPR036909">
    <property type="entry name" value="Cyt_c-like_dom_sf"/>
</dbReference>
<protein>
    <submittedName>
        <fullName evidence="9">C-type cytochrome</fullName>
    </submittedName>
</protein>
<feature type="transmembrane region" description="Helical" evidence="7">
    <location>
        <begin position="20"/>
        <end position="45"/>
    </location>
</feature>
<dbReference type="PRINTS" id="PR00604">
    <property type="entry name" value="CYTCHRMECIAB"/>
</dbReference>
<dbReference type="PANTHER" id="PTHR11961">
    <property type="entry name" value="CYTOCHROME C"/>
    <property type="match status" value="1"/>
</dbReference>
<evidence type="ECO:0000313" key="10">
    <source>
        <dbReference type="Proteomes" id="UP001521209"/>
    </source>
</evidence>
<feature type="domain" description="Cytochrome c" evidence="8">
    <location>
        <begin position="219"/>
        <end position="321"/>
    </location>
</feature>
<keyword evidence="1" id="KW-0813">Transport</keyword>
<keyword evidence="7" id="KW-0812">Transmembrane</keyword>
<sequence length="328" mass="33948">MSTRNEQTQGHGRKGRDPLLLNKIAGGILSAGLVFWVATHISMFFTNHEAPKKPVIAIAGAGAAKTAAGGVPSIDGLIAKADVKKGMSFVQQQCSACHTLTKGGANGVGPNLYGVIGAPMFAKAGYAFSAAAKKKAKGNWTYQKLNEWLVDPQTYVPGTHMSYTGIKNDAVRADAIAYLRTLSPSPVPLPKPGPGGAKPSPAAASGSGAPSIKALYAKAVIAKGQSFFQQQCSACHTVTKGGANGVGPNLYGVASAPMFAKSGFAFSGAVKKIAKGNWTPHALNEWLYAPMKDAPGTHMAYPGIKNDQVRADVIAYLNSQSASPAKLP</sequence>
<comment type="caution">
    <text evidence="9">The sequence shown here is derived from an EMBL/GenBank/DDBJ whole genome shotgun (WGS) entry which is preliminary data.</text>
</comment>
<evidence type="ECO:0000313" key="9">
    <source>
        <dbReference type="EMBL" id="MCF3946994.1"/>
    </source>
</evidence>
<name>A0ABS9E073_9PROT</name>
<reference evidence="9 10" key="1">
    <citation type="submission" date="2022-01" db="EMBL/GenBank/DDBJ databases">
        <authorList>
            <person name="Won M."/>
            <person name="Kim S.-J."/>
            <person name="Kwon S.-W."/>
        </authorList>
    </citation>
    <scope>NUCLEOTIDE SEQUENCE [LARGE SCALE GENOMIC DNA]</scope>
    <source>
        <strain evidence="9 10">KCTC 23505</strain>
    </source>
</reference>
<dbReference type="Proteomes" id="UP001521209">
    <property type="component" value="Unassembled WGS sequence"/>
</dbReference>
<dbReference type="EMBL" id="JAKGBZ010000016">
    <property type="protein sequence ID" value="MCF3946994.1"/>
    <property type="molecule type" value="Genomic_DNA"/>
</dbReference>
<gene>
    <name evidence="9" type="ORF">L2A60_09915</name>
</gene>
<feature type="domain" description="Cytochrome c" evidence="8">
    <location>
        <begin position="81"/>
        <end position="183"/>
    </location>
</feature>
<evidence type="ECO:0000256" key="2">
    <source>
        <dbReference type="ARBA" id="ARBA00022617"/>
    </source>
</evidence>
<keyword evidence="7" id="KW-0472">Membrane</keyword>
<keyword evidence="5 6" id="KW-0408">Iron</keyword>
<evidence type="ECO:0000256" key="6">
    <source>
        <dbReference type="PROSITE-ProRule" id="PRU00433"/>
    </source>
</evidence>
<dbReference type="Gene3D" id="1.10.760.10">
    <property type="entry name" value="Cytochrome c-like domain"/>
    <property type="match status" value="2"/>
</dbReference>
<evidence type="ECO:0000256" key="1">
    <source>
        <dbReference type="ARBA" id="ARBA00022448"/>
    </source>
</evidence>
<evidence type="ECO:0000256" key="3">
    <source>
        <dbReference type="ARBA" id="ARBA00022723"/>
    </source>
</evidence>
<evidence type="ECO:0000256" key="5">
    <source>
        <dbReference type="ARBA" id="ARBA00023004"/>
    </source>
</evidence>
<accession>A0ABS9E073</accession>
<evidence type="ECO:0000256" key="4">
    <source>
        <dbReference type="ARBA" id="ARBA00022982"/>
    </source>
</evidence>